<dbReference type="EMBL" id="MSFM01000043">
    <property type="protein sequence ID" value="PKX99696.1"/>
    <property type="molecule type" value="Genomic_DNA"/>
</dbReference>
<evidence type="ECO:0000313" key="3">
    <source>
        <dbReference type="Proteomes" id="UP000234254"/>
    </source>
</evidence>
<dbReference type="Gene3D" id="3.30.2130.10">
    <property type="entry name" value="VC0802-like"/>
    <property type="match status" value="1"/>
</dbReference>
<dbReference type="Proteomes" id="UP000234254">
    <property type="component" value="Unassembled WGS sequence"/>
</dbReference>
<feature type="domain" description="CASTOR ACT" evidence="1">
    <location>
        <begin position="96"/>
        <end position="139"/>
    </location>
</feature>
<evidence type="ECO:0000313" key="2">
    <source>
        <dbReference type="EMBL" id="PKX99696.1"/>
    </source>
</evidence>
<dbReference type="GeneID" id="36545451"/>
<sequence>MDSLSLTSAQVQFMDDRLALVHIPLDLYPYFLQPILQVLFHDVSPVQDESSHPLRPPCSVMCPRQLADLYFAPLIHRFAGTASSDRLAISQDDFVAMQRVLELTSPLAMAGISIFFISTYFSDYIIVPLRSKQRVIDALGNRGFQFEMDTEAFVNINQGSFSSLSPISPRSPPATPPPSSLNELQTRTFASLRKNAIVPFVDRSLRLVQCAAHHHYSSDASSISILREALTAALVVDQPRFLSLTLTAADPAASLLLEKRLLPRFASSDPDDDSSLLLGAKEDILVPVMLDLRKLPPKPPASAVPIESPVDEPHFSFSGGGHSIHRLQPDLDASLDAVEISFLSTARAGTILVGEHELNRAMDALDTENHTSSDELQPSSLSYDI</sequence>
<dbReference type="OrthoDB" id="58529at2759"/>
<dbReference type="Pfam" id="PF13840">
    <property type="entry name" value="ACT_7"/>
    <property type="match status" value="1"/>
</dbReference>
<dbReference type="InterPro" id="IPR045865">
    <property type="entry name" value="ACT-like_dom_sf"/>
</dbReference>
<dbReference type="VEuPathDB" id="FungiDB:P168DRAFT_293966"/>
<dbReference type="PANTHER" id="PTHR31131:SF6">
    <property type="entry name" value="CASTOR ACT DOMAIN-CONTAINING PROTEIN"/>
    <property type="match status" value="1"/>
</dbReference>
<dbReference type="GO" id="GO:0046394">
    <property type="term" value="P:carboxylic acid biosynthetic process"/>
    <property type="evidence" value="ECO:0007669"/>
    <property type="project" value="UniProtKB-ARBA"/>
</dbReference>
<dbReference type="GO" id="GO:0006520">
    <property type="term" value="P:amino acid metabolic process"/>
    <property type="evidence" value="ECO:0007669"/>
    <property type="project" value="UniProtKB-ARBA"/>
</dbReference>
<organism evidence="2 3">
    <name type="scientific">Aspergillus campestris (strain IBT 28561)</name>
    <dbReference type="NCBI Taxonomy" id="1392248"/>
    <lineage>
        <taxon>Eukaryota</taxon>
        <taxon>Fungi</taxon>
        <taxon>Dikarya</taxon>
        <taxon>Ascomycota</taxon>
        <taxon>Pezizomycotina</taxon>
        <taxon>Eurotiomycetes</taxon>
        <taxon>Eurotiomycetidae</taxon>
        <taxon>Eurotiales</taxon>
        <taxon>Aspergillaceae</taxon>
        <taxon>Aspergillus</taxon>
        <taxon>Aspergillus subgen. Circumdati</taxon>
    </lineage>
</organism>
<reference evidence="2" key="1">
    <citation type="submission" date="2016-12" db="EMBL/GenBank/DDBJ databases">
        <title>The genomes of Aspergillus section Nigri reveals drivers in fungal speciation.</title>
        <authorList>
            <consortium name="DOE Joint Genome Institute"/>
            <person name="Vesth T.C."/>
            <person name="Nybo J."/>
            <person name="Theobald S."/>
            <person name="Brandl J."/>
            <person name="Frisvad J.C."/>
            <person name="Nielsen K.F."/>
            <person name="Lyhne E.K."/>
            <person name="Kogle M.E."/>
            <person name="Kuo A."/>
            <person name="Riley R."/>
            <person name="Clum A."/>
            <person name="Nolan M."/>
            <person name="Lipzen A."/>
            <person name="Salamov A."/>
            <person name="Henrissat B."/>
            <person name="Wiebenga A."/>
            <person name="De vries R.P."/>
            <person name="Grigoriev I.V."/>
            <person name="Mortensen U.H."/>
            <person name="Andersen M.R."/>
            <person name="Baker S.E."/>
        </authorList>
    </citation>
    <scope>NUCLEOTIDE SEQUENCE</scope>
    <source>
        <strain evidence="2">IBT 28561</strain>
    </source>
</reference>
<accession>A0A2I1CPZ4</accession>
<dbReference type="PANTHER" id="PTHR31131">
    <property type="entry name" value="CHROMOSOME 1, WHOLE GENOME SHOTGUN SEQUENCE"/>
    <property type="match status" value="1"/>
</dbReference>
<keyword evidence="3" id="KW-1185">Reference proteome</keyword>
<name>A0A2I1CPZ4_ASPC2</name>
<dbReference type="InterPro" id="IPR051719">
    <property type="entry name" value="CASTOR_mTORC1"/>
</dbReference>
<protein>
    <recommendedName>
        <fullName evidence="1">CASTOR ACT domain-containing protein</fullName>
    </recommendedName>
</protein>
<dbReference type="AlphaFoldDB" id="A0A2I1CPZ4"/>
<proteinExistence type="predicted"/>
<dbReference type="InterPro" id="IPR027795">
    <property type="entry name" value="CASTOR_ACT_dom"/>
</dbReference>
<comment type="caution">
    <text evidence="2">The sequence shown here is derived from an EMBL/GenBank/DDBJ whole genome shotgun (WGS) entry which is preliminary data.</text>
</comment>
<dbReference type="RefSeq" id="XP_024688291.1">
    <property type="nucleotide sequence ID" value="XM_024837927.1"/>
</dbReference>
<dbReference type="SUPFAM" id="SSF55021">
    <property type="entry name" value="ACT-like"/>
    <property type="match status" value="1"/>
</dbReference>
<gene>
    <name evidence="2" type="ORF">P168DRAFT_293966</name>
</gene>
<evidence type="ECO:0000259" key="1">
    <source>
        <dbReference type="Pfam" id="PF13840"/>
    </source>
</evidence>